<feature type="signal peptide" evidence="6">
    <location>
        <begin position="1"/>
        <end position="16"/>
    </location>
</feature>
<dbReference type="AlphaFoldDB" id="A0A9W4U5T9"/>
<dbReference type="GO" id="GO:0000324">
    <property type="term" value="C:fungal-type vacuole"/>
    <property type="evidence" value="ECO:0007669"/>
    <property type="project" value="TreeGrafter"/>
</dbReference>
<gene>
    <name evidence="7" type="ORF">PDIGIT_LOCUS1733</name>
</gene>
<keyword evidence="5" id="KW-0325">Glycoprotein</keyword>
<dbReference type="InterPro" id="IPR029058">
    <property type="entry name" value="AB_hydrolase_fold"/>
</dbReference>
<keyword evidence="6" id="KW-0732">Signal</keyword>
<dbReference type="InterPro" id="IPR018202">
    <property type="entry name" value="Ser_caboxypep_ser_AS"/>
</dbReference>
<accession>A0A9W4U5T9</accession>
<evidence type="ECO:0000256" key="4">
    <source>
        <dbReference type="ARBA" id="ARBA00022801"/>
    </source>
</evidence>
<evidence type="ECO:0000256" key="6">
    <source>
        <dbReference type="RuleBase" id="RU361156"/>
    </source>
</evidence>
<dbReference type="GO" id="GO:0004185">
    <property type="term" value="F:serine-type carboxypeptidase activity"/>
    <property type="evidence" value="ECO:0007669"/>
    <property type="project" value="UniProtKB-UniRule"/>
</dbReference>
<evidence type="ECO:0000313" key="7">
    <source>
        <dbReference type="EMBL" id="CAI6271277.1"/>
    </source>
</evidence>
<dbReference type="SUPFAM" id="SSF53474">
    <property type="entry name" value="alpha/beta-Hydrolases"/>
    <property type="match status" value="1"/>
</dbReference>
<protein>
    <recommendedName>
        <fullName evidence="6">Carboxypeptidase</fullName>
        <ecNumber evidence="6">3.4.16.-</ecNumber>
    </recommendedName>
</protein>
<sequence>MYLGLPLLVLPLIASASIEGFVQHHQVPVQDTLEAEGFSVFTSQYSQDHSVRIREIQNDSLCNAHSTQYTGWLDVGGKHLFFWYFESQNDPNADPLALWLTGGPGGSSMLGMLMELGPCLINEHGNGTIYNEYGWSKNTNLLFIDSPAGVGFSYVDEGIPIPATSFTTAEDLHHFLQIFVSEVLPAFGHGENKELHITGESYGGHYVPALGARIVSQNLLYPKKPQINLKSIFVGNAYVSPLDTAFGYWETLCTTNPGVKEPIFNQTRCDIMAANIPRCIDLARFCYEHPDPAICQGAEKVCWKGVIEHFDGESGSVKPHRNRFDITKPCKTHDDLCYEEALLINNYLNLPWVFEVLAVPSAVKNYSIYSMDVERAFSLANDQPITMQPQVLQLLENGIDVLFYQGNLDIACNTAGNLRWAENMPWKGQPAFVAQPKKVWKHEGKEVGWYKEVKVVTASGVETTFALSTVGGAGHMVPYNKPREALALVNKWLDKRSFA</sequence>
<name>A0A9W4U5T9_9PLEO</name>
<evidence type="ECO:0000256" key="5">
    <source>
        <dbReference type="ARBA" id="ARBA00023180"/>
    </source>
</evidence>
<evidence type="ECO:0000256" key="2">
    <source>
        <dbReference type="ARBA" id="ARBA00022645"/>
    </source>
</evidence>
<dbReference type="GO" id="GO:0006508">
    <property type="term" value="P:proteolysis"/>
    <property type="evidence" value="ECO:0007669"/>
    <property type="project" value="UniProtKB-KW"/>
</dbReference>
<dbReference type="InterPro" id="IPR033124">
    <property type="entry name" value="Ser_caboxypep_his_AS"/>
</dbReference>
<proteinExistence type="inferred from homology"/>
<feature type="chain" id="PRO_5041019993" description="Carboxypeptidase" evidence="6">
    <location>
        <begin position="17"/>
        <end position="499"/>
    </location>
</feature>
<dbReference type="EMBL" id="CAOQHR010000001">
    <property type="protein sequence ID" value="CAI6271277.1"/>
    <property type="molecule type" value="Genomic_DNA"/>
</dbReference>
<dbReference type="OrthoDB" id="443318at2759"/>
<dbReference type="PROSITE" id="PS00131">
    <property type="entry name" value="CARBOXYPEPT_SER_SER"/>
    <property type="match status" value="1"/>
</dbReference>
<dbReference type="InterPro" id="IPR001563">
    <property type="entry name" value="Peptidase_S10"/>
</dbReference>
<dbReference type="Pfam" id="PF00450">
    <property type="entry name" value="Peptidase_S10"/>
    <property type="match status" value="1"/>
</dbReference>
<dbReference type="EC" id="3.4.16.-" evidence="6"/>
<dbReference type="PROSITE" id="PS00560">
    <property type="entry name" value="CARBOXYPEPT_SER_HIS"/>
    <property type="match status" value="1"/>
</dbReference>
<evidence type="ECO:0000313" key="8">
    <source>
        <dbReference type="Proteomes" id="UP001152607"/>
    </source>
</evidence>
<dbReference type="PANTHER" id="PTHR11802:SF432">
    <property type="entry name" value="Y, PUTATIVE-RELATED"/>
    <property type="match status" value="1"/>
</dbReference>
<evidence type="ECO:0000256" key="1">
    <source>
        <dbReference type="ARBA" id="ARBA00009431"/>
    </source>
</evidence>
<dbReference type="Gene3D" id="1.10.287.410">
    <property type="match status" value="1"/>
</dbReference>
<keyword evidence="8" id="KW-1185">Reference proteome</keyword>
<keyword evidence="2 6" id="KW-0121">Carboxypeptidase</keyword>
<dbReference type="Proteomes" id="UP001152607">
    <property type="component" value="Unassembled WGS sequence"/>
</dbReference>
<keyword evidence="3 6" id="KW-0645">Protease</keyword>
<comment type="similarity">
    <text evidence="1 6">Belongs to the peptidase S10 family.</text>
</comment>
<comment type="caution">
    <text evidence="7">The sequence shown here is derived from an EMBL/GenBank/DDBJ whole genome shotgun (WGS) entry which is preliminary data.</text>
</comment>
<dbReference type="Gene3D" id="3.40.50.1820">
    <property type="entry name" value="alpha/beta hydrolase"/>
    <property type="match status" value="1"/>
</dbReference>
<organism evidence="7 8">
    <name type="scientific">Periconia digitata</name>
    <dbReference type="NCBI Taxonomy" id="1303443"/>
    <lineage>
        <taxon>Eukaryota</taxon>
        <taxon>Fungi</taxon>
        <taxon>Dikarya</taxon>
        <taxon>Ascomycota</taxon>
        <taxon>Pezizomycotina</taxon>
        <taxon>Dothideomycetes</taxon>
        <taxon>Pleosporomycetidae</taxon>
        <taxon>Pleosporales</taxon>
        <taxon>Massarineae</taxon>
        <taxon>Periconiaceae</taxon>
        <taxon>Periconia</taxon>
    </lineage>
</organism>
<dbReference type="PRINTS" id="PR00724">
    <property type="entry name" value="CRBOXYPTASEC"/>
</dbReference>
<evidence type="ECO:0000256" key="3">
    <source>
        <dbReference type="ARBA" id="ARBA00022670"/>
    </source>
</evidence>
<keyword evidence="4 6" id="KW-0378">Hydrolase</keyword>
<reference evidence="7" key="1">
    <citation type="submission" date="2023-01" db="EMBL/GenBank/DDBJ databases">
        <authorList>
            <person name="Van Ghelder C."/>
            <person name="Rancurel C."/>
        </authorList>
    </citation>
    <scope>NUCLEOTIDE SEQUENCE</scope>
    <source>
        <strain evidence="7">CNCM I-4278</strain>
    </source>
</reference>
<dbReference type="PANTHER" id="PTHR11802">
    <property type="entry name" value="SERINE PROTEASE FAMILY S10 SERINE CARBOXYPEPTIDASE"/>
    <property type="match status" value="1"/>
</dbReference>